<dbReference type="GO" id="GO:0005576">
    <property type="term" value="C:extracellular region"/>
    <property type="evidence" value="ECO:0007669"/>
    <property type="project" value="UniProtKB-SubCell"/>
</dbReference>
<reference evidence="8" key="1">
    <citation type="submission" date="2016-06" db="EMBL/GenBank/DDBJ databases">
        <title>De novo assembly and RNA-Seq shows season-dependent expression and editing in black bear kidneys.</title>
        <authorList>
            <person name="Korstanje R."/>
            <person name="Srivastava A."/>
            <person name="Sarsani V.K."/>
            <person name="Sheehan S.M."/>
            <person name="Seger R.L."/>
            <person name="Barter M.E."/>
            <person name="Lindqvist C."/>
            <person name="Brody L.C."/>
            <person name="Mullikin J.C."/>
        </authorList>
    </citation>
    <scope>NUCLEOTIDE SEQUENCE [LARGE SCALE GENOMIC DNA]</scope>
</reference>
<dbReference type="FunFam" id="3.30.60.30:FF:000037">
    <property type="entry name" value="Ovomucoid"/>
    <property type="match status" value="1"/>
</dbReference>
<feature type="domain" description="Kazal-like" evidence="6">
    <location>
        <begin position="30"/>
        <end position="89"/>
    </location>
</feature>
<dbReference type="Pfam" id="PF00050">
    <property type="entry name" value="Kazal_1"/>
    <property type="match status" value="1"/>
</dbReference>
<reference evidence="7" key="2">
    <citation type="submission" date="2025-08" db="UniProtKB">
        <authorList>
            <consortium name="Ensembl"/>
        </authorList>
    </citation>
    <scope>IDENTIFICATION</scope>
</reference>
<proteinExistence type="predicted"/>
<evidence type="ECO:0000313" key="7">
    <source>
        <dbReference type="Ensembl" id="ENSUAMP00000036419.1"/>
    </source>
</evidence>
<reference evidence="7" key="3">
    <citation type="submission" date="2025-09" db="UniProtKB">
        <authorList>
            <consortium name="Ensembl"/>
        </authorList>
    </citation>
    <scope>IDENTIFICATION</scope>
</reference>
<evidence type="ECO:0000313" key="8">
    <source>
        <dbReference type="Proteomes" id="UP000291022"/>
    </source>
</evidence>
<dbReference type="PROSITE" id="PS00282">
    <property type="entry name" value="KAZAL_1"/>
    <property type="match status" value="1"/>
</dbReference>
<keyword evidence="8" id="KW-1185">Reference proteome</keyword>
<dbReference type="Ensembl" id="ENSUAMT00000040525.1">
    <property type="protein sequence ID" value="ENSUAMP00000036419.1"/>
    <property type="gene ID" value="ENSUAMG00000027603.1"/>
</dbReference>
<dbReference type="SMART" id="SM00280">
    <property type="entry name" value="KAZAL"/>
    <property type="match status" value="1"/>
</dbReference>
<sequence length="89" mass="9776">FWDRAPHQASLLGACFFLSHSPCFKKNTSFKLQAFCSNYEKPATGGKPCPKSHKPVCGSDGQTYRNGCEFCKAATKKNGKLGFKHNGKC</sequence>
<dbReference type="InterPro" id="IPR036058">
    <property type="entry name" value="Kazal_dom_sf"/>
</dbReference>
<dbReference type="PROSITE" id="PS51465">
    <property type="entry name" value="KAZAL_2"/>
    <property type="match status" value="1"/>
</dbReference>
<dbReference type="AlphaFoldDB" id="A0A452SUD0"/>
<comment type="function">
    <text evidence="4">This inhibitor is composed of two homologous actively inhibiting halves: one which inhibits trypsin, the other which inhibits elastase.</text>
</comment>
<dbReference type="GeneTree" id="ENSGT00900000141664"/>
<dbReference type="SUPFAM" id="SSF100895">
    <property type="entry name" value="Kazal-type serine protease inhibitors"/>
    <property type="match status" value="1"/>
</dbReference>
<organism evidence="7 8">
    <name type="scientific">Ursus americanus</name>
    <name type="common">American black bear</name>
    <name type="synonym">Euarctos americanus</name>
    <dbReference type="NCBI Taxonomy" id="9643"/>
    <lineage>
        <taxon>Eukaryota</taxon>
        <taxon>Metazoa</taxon>
        <taxon>Chordata</taxon>
        <taxon>Craniata</taxon>
        <taxon>Vertebrata</taxon>
        <taxon>Euteleostomi</taxon>
        <taxon>Mammalia</taxon>
        <taxon>Eutheria</taxon>
        <taxon>Laurasiatheria</taxon>
        <taxon>Carnivora</taxon>
        <taxon>Caniformia</taxon>
        <taxon>Ursidae</taxon>
        <taxon>Ursus</taxon>
    </lineage>
</organism>
<dbReference type="Gene3D" id="3.30.60.30">
    <property type="match status" value="1"/>
</dbReference>
<keyword evidence="3" id="KW-1015">Disulfide bond</keyword>
<dbReference type="Proteomes" id="UP000291022">
    <property type="component" value="Unassembled WGS sequence"/>
</dbReference>
<dbReference type="PANTHER" id="PTHR47499:SF4">
    <property type="entry name" value="SERINE PROTEASE INHIBITOR KAZAL-TYPE 12"/>
    <property type="match status" value="1"/>
</dbReference>
<dbReference type="OMA" id="CPKIHKP"/>
<protein>
    <recommendedName>
        <fullName evidence="5">Double-headed protease inhibitor, submandibular gland</fullName>
    </recommendedName>
</protein>
<evidence type="ECO:0000256" key="1">
    <source>
        <dbReference type="ARBA" id="ARBA00004613"/>
    </source>
</evidence>
<evidence type="ECO:0000259" key="6">
    <source>
        <dbReference type="PROSITE" id="PS51465"/>
    </source>
</evidence>
<dbReference type="InterPro" id="IPR002350">
    <property type="entry name" value="Kazal_dom"/>
</dbReference>
<evidence type="ECO:0000256" key="5">
    <source>
        <dbReference type="ARBA" id="ARBA00039837"/>
    </source>
</evidence>
<dbReference type="PANTHER" id="PTHR47499">
    <property type="entry name" value="SERINE PROTEASE INHIBITOR KAZAL-TYPE 7 SPINK7"/>
    <property type="match status" value="1"/>
</dbReference>
<dbReference type="InterPro" id="IPR050159">
    <property type="entry name" value="Kazal-type_SerProtInhib"/>
</dbReference>
<evidence type="ECO:0000256" key="4">
    <source>
        <dbReference type="ARBA" id="ARBA00037771"/>
    </source>
</evidence>
<evidence type="ECO:0000256" key="3">
    <source>
        <dbReference type="ARBA" id="ARBA00023157"/>
    </source>
</evidence>
<comment type="subcellular location">
    <subcellularLocation>
        <location evidence="1">Secreted</location>
    </subcellularLocation>
</comment>
<name>A0A452SUD0_URSAM</name>
<accession>A0A452SUD0</accession>
<keyword evidence="2" id="KW-0964">Secreted</keyword>
<evidence type="ECO:0000256" key="2">
    <source>
        <dbReference type="ARBA" id="ARBA00022525"/>
    </source>
</evidence>